<dbReference type="PANTHER" id="PTHR33710">
    <property type="entry name" value="BNAC02G09200D PROTEIN"/>
    <property type="match status" value="1"/>
</dbReference>
<dbReference type="CDD" id="cd06222">
    <property type="entry name" value="RNase_H_like"/>
    <property type="match status" value="1"/>
</dbReference>
<dbReference type="EMBL" id="CP136896">
    <property type="protein sequence ID" value="WOL13884.1"/>
    <property type="molecule type" value="Genomic_DNA"/>
</dbReference>
<reference evidence="2 3" key="1">
    <citation type="submission" date="2023-10" db="EMBL/GenBank/DDBJ databases">
        <title>Chromosome-scale genome assembly provides insights into flower coloration mechanisms of Canna indica.</title>
        <authorList>
            <person name="Li C."/>
        </authorList>
    </citation>
    <scope>NUCLEOTIDE SEQUENCE [LARGE SCALE GENOMIC DNA]</scope>
    <source>
        <tissue evidence="2">Flower</tissue>
    </source>
</reference>
<dbReference type="Gene3D" id="3.30.420.10">
    <property type="entry name" value="Ribonuclease H-like superfamily/Ribonuclease H"/>
    <property type="match status" value="1"/>
</dbReference>
<name>A0AAQ3KS79_9LILI</name>
<gene>
    <name evidence="2" type="ORF">Cni_G22664</name>
</gene>
<keyword evidence="3" id="KW-1185">Reference proteome</keyword>
<evidence type="ECO:0000313" key="2">
    <source>
        <dbReference type="EMBL" id="WOL13884.1"/>
    </source>
</evidence>
<dbReference type="InterPro" id="IPR002156">
    <property type="entry name" value="RNaseH_domain"/>
</dbReference>
<organism evidence="2 3">
    <name type="scientific">Canna indica</name>
    <name type="common">Indian-shot</name>
    <dbReference type="NCBI Taxonomy" id="4628"/>
    <lineage>
        <taxon>Eukaryota</taxon>
        <taxon>Viridiplantae</taxon>
        <taxon>Streptophyta</taxon>
        <taxon>Embryophyta</taxon>
        <taxon>Tracheophyta</taxon>
        <taxon>Spermatophyta</taxon>
        <taxon>Magnoliopsida</taxon>
        <taxon>Liliopsida</taxon>
        <taxon>Zingiberales</taxon>
        <taxon>Cannaceae</taxon>
        <taxon>Canna</taxon>
    </lineage>
</organism>
<dbReference type="InterPro" id="IPR044730">
    <property type="entry name" value="RNase_H-like_dom_plant"/>
</dbReference>
<sequence length="606" mass="70483">MNCIANGNEKRGGRPFKLNQFVNDFRNFMAGTELIDDGFQGPTCTWSNMRNDERRISARLDKVLYNVKWLEANPDFKVKHLSRIEYDHRHLLVQCMHNKFRRMNAKLNRFVFEQFWLEYPNLKNVVNKHWMEESSVKTNLMEKLELLKGVLLNWNRNVVENLERKHEETSLLISKLESKEYGLISEKEKLPLRSLTQKLFALNMQIKIKGGDLCNLLQNSGGLQDKITNRGEVSVISLNLRGGQCNLPKIKWWVKAKKSWVDDSDKNTKFFHNFVLVRRKKNMVEMLEADDRSITDEMDIVKYFENWYSSLWKVEEDKACLENQLKVVFIPKRHIQDNILMVAEIISSFHHSKAKEPFILIKCKVKSSQAKAIQNCVSDLKEGFRVRIVKGADIDLWNDTWLDNKTSAVIKPDEDCSRLGQIGYWLKVDGAWKGGLNVGCGFVVEKSDRILLFGQDLELVDCPLYAELKVIWFGLDNVRKKEMKNILVLSDCSTAINIMNGVEVIPWDMKVLVERIKLIAEEIYIIEWRFIRREENTIADTLAKEALELEINRNVMDIMGDVKDFDPMFQNFAINKSLTVQGKILLFNLEAKEARPVGPLLLLPFS</sequence>
<dbReference type="Proteomes" id="UP001327560">
    <property type="component" value="Chromosome 7"/>
</dbReference>
<accession>A0AAQ3KS79</accession>
<evidence type="ECO:0000313" key="3">
    <source>
        <dbReference type="Proteomes" id="UP001327560"/>
    </source>
</evidence>
<evidence type="ECO:0000259" key="1">
    <source>
        <dbReference type="Pfam" id="PF13456"/>
    </source>
</evidence>
<dbReference type="InterPro" id="IPR036397">
    <property type="entry name" value="RNaseH_sf"/>
</dbReference>
<dbReference type="AlphaFoldDB" id="A0AAQ3KS79"/>
<feature type="domain" description="RNase H type-1" evidence="1">
    <location>
        <begin position="429"/>
        <end position="546"/>
    </location>
</feature>
<dbReference type="GO" id="GO:0004523">
    <property type="term" value="F:RNA-DNA hybrid ribonuclease activity"/>
    <property type="evidence" value="ECO:0007669"/>
    <property type="project" value="InterPro"/>
</dbReference>
<proteinExistence type="predicted"/>
<dbReference type="Pfam" id="PF13456">
    <property type="entry name" value="RVT_3"/>
    <property type="match status" value="1"/>
</dbReference>
<dbReference type="InterPro" id="IPR012337">
    <property type="entry name" value="RNaseH-like_sf"/>
</dbReference>
<protein>
    <recommendedName>
        <fullName evidence="1">RNase H type-1 domain-containing protein</fullName>
    </recommendedName>
</protein>
<dbReference type="SUPFAM" id="SSF53098">
    <property type="entry name" value="Ribonuclease H-like"/>
    <property type="match status" value="1"/>
</dbReference>
<dbReference type="PANTHER" id="PTHR33710:SF71">
    <property type="entry name" value="ENDONUCLEASE_EXONUCLEASE_PHOSPHATASE DOMAIN-CONTAINING PROTEIN"/>
    <property type="match status" value="1"/>
</dbReference>
<dbReference type="GO" id="GO:0003676">
    <property type="term" value="F:nucleic acid binding"/>
    <property type="evidence" value="ECO:0007669"/>
    <property type="project" value="InterPro"/>
</dbReference>